<dbReference type="Pfam" id="PF06217">
    <property type="entry name" value="GAGA_bind"/>
    <property type="match status" value="1"/>
</dbReference>
<feature type="compositionally biased region" description="Low complexity" evidence="8">
    <location>
        <begin position="164"/>
        <end position="176"/>
    </location>
</feature>
<dbReference type="GO" id="GO:0003700">
    <property type="term" value="F:DNA-binding transcription factor activity"/>
    <property type="evidence" value="ECO:0007669"/>
    <property type="project" value="UniProtKB-UniRule"/>
</dbReference>
<evidence type="ECO:0000256" key="3">
    <source>
        <dbReference type="ARBA" id="ARBA00023015"/>
    </source>
</evidence>
<dbReference type="PANTHER" id="PTHR31421:SF22">
    <property type="entry name" value="PROTEIN BASIC PENTACYSTEINE3"/>
    <property type="match status" value="1"/>
</dbReference>
<keyword evidence="3 7" id="KW-0805">Transcription regulation</keyword>
<accession>A0A1D1YBV0</accession>
<comment type="function">
    <text evidence="7">Transcriptional regulator that specifically binds to GA-rich elements (GAGA-repeats) present in regulatory sequences of genes involved in developmental processes.</text>
</comment>
<keyword evidence="4 7" id="KW-0238">DNA-binding</keyword>
<evidence type="ECO:0000313" key="9">
    <source>
        <dbReference type="EMBL" id="JAT52103.1"/>
    </source>
</evidence>
<evidence type="ECO:0000256" key="7">
    <source>
        <dbReference type="RuleBase" id="RU367160"/>
    </source>
</evidence>
<feature type="region of interest" description="Disordered" evidence="8">
    <location>
        <begin position="114"/>
        <end position="181"/>
    </location>
</feature>
<dbReference type="GO" id="GO:0009723">
    <property type="term" value="P:response to ethylene"/>
    <property type="evidence" value="ECO:0007669"/>
    <property type="project" value="TreeGrafter"/>
</dbReference>
<name>A0A1D1YBV0_9ARAE</name>
<gene>
    <name evidence="9" type="primary">BPC1_5</name>
    <name evidence="9" type="ORF">g.37315</name>
</gene>
<dbReference type="SMART" id="SM01226">
    <property type="entry name" value="GAGA_bind"/>
    <property type="match status" value="1"/>
</dbReference>
<organism evidence="9">
    <name type="scientific">Anthurium amnicola</name>
    <dbReference type="NCBI Taxonomy" id="1678845"/>
    <lineage>
        <taxon>Eukaryota</taxon>
        <taxon>Viridiplantae</taxon>
        <taxon>Streptophyta</taxon>
        <taxon>Embryophyta</taxon>
        <taxon>Tracheophyta</taxon>
        <taxon>Spermatophyta</taxon>
        <taxon>Magnoliopsida</taxon>
        <taxon>Liliopsida</taxon>
        <taxon>Araceae</taxon>
        <taxon>Pothoideae</taxon>
        <taxon>Potheae</taxon>
        <taxon>Anthurium</taxon>
    </lineage>
</organism>
<dbReference type="GO" id="GO:0043565">
    <property type="term" value="F:sequence-specific DNA binding"/>
    <property type="evidence" value="ECO:0007669"/>
    <property type="project" value="TreeGrafter"/>
</dbReference>
<evidence type="ECO:0000256" key="4">
    <source>
        <dbReference type="ARBA" id="ARBA00023125"/>
    </source>
</evidence>
<evidence type="ECO:0000256" key="2">
    <source>
        <dbReference type="ARBA" id="ARBA00007911"/>
    </source>
</evidence>
<dbReference type="GO" id="GO:0005634">
    <property type="term" value="C:nucleus"/>
    <property type="evidence" value="ECO:0007669"/>
    <property type="project" value="UniProtKB-SubCell"/>
</dbReference>
<sequence>MDDNGGMGMRHWGAYYEHPQMKGGLSLQLMSASERQRDMKPILPNGGAFLQRDCSVQEPSIPMEYMRESWMYHQRDHNSKMLHTMPMNPNYAVPLDAHSASNPHTLQMLEQPDVTTQNEAPAPNDPANVRKRTRPKKKSGEIDSHKVPKPKKPKKVPAQRDGVNNNNNSNKSNNSSVLRGKGVTRSAGVVINGIDLDISQLPTPVCSCTGNPQPCYRWGIGGWQSACCTTNISMYPLPMSTKRQGARIAGRKMSHGAFKKVLEKLTGEGYDLSNPIDLRAYWAKHGTNKFVTIR</sequence>
<keyword evidence="6 7" id="KW-0539">Nucleus</keyword>
<dbReference type="AlphaFoldDB" id="A0A1D1YBV0"/>
<dbReference type="PANTHER" id="PTHR31421">
    <property type="entry name" value="PROTEIN BASIC PENTACYSTEINE3"/>
    <property type="match status" value="1"/>
</dbReference>
<dbReference type="InterPro" id="IPR010409">
    <property type="entry name" value="GAGA-bd_tscrpt_act"/>
</dbReference>
<comment type="subcellular location">
    <subcellularLocation>
        <location evidence="1 7">Nucleus</location>
    </subcellularLocation>
</comment>
<evidence type="ECO:0000256" key="1">
    <source>
        <dbReference type="ARBA" id="ARBA00004123"/>
    </source>
</evidence>
<feature type="compositionally biased region" description="Basic residues" evidence="8">
    <location>
        <begin position="147"/>
        <end position="157"/>
    </location>
</feature>
<dbReference type="EMBL" id="GDJX01015833">
    <property type="protein sequence ID" value="JAT52103.1"/>
    <property type="molecule type" value="Transcribed_RNA"/>
</dbReference>
<comment type="similarity">
    <text evidence="2 7">Belongs to the BBR/BPC family.</text>
</comment>
<keyword evidence="5 7" id="KW-0804">Transcription</keyword>
<evidence type="ECO:0000256" key="6">
    <source>
        <dbReference type="ARBA" id="ARBA00023242"/>
    </source>
</evidence>
<reference evidence="9" key="1">
    <citation type="submission" date="2015-07" db="EMBL/GenBank/DDBJ databases">
        <title>Transcriptome Assembly of Anthurium amnicola.</title>
        <authorList>
            <person name="Suzuki J."/>
        </authorList>
    </citation>
    <scope>NUCLEOTIDE SEQUENCE</scope>
</reference>
<protein>
    <recommendedName>
        <fullName evidence="7">GAGA-binding transcriptional activator</fullName>
    </recommendedName>
</protein>
<evidence type="ECO:0000256" key="5">
    <source>
        <dbReference type="ARBA" id="ARBA00023163"/>
    </source>
</evidence>
<evidence type="ECO:0000256" key="8">
    <source>
        <dbReference type="SAM" id="MobiDB-lite"/>
    </source>
</evidence>
<proteinExistence type="inferred from homology"/>